<evidence type="ECO:0000259" key="6">
    <source>
        <dbReference type="PROSITE" id="PS51469"/>
    </source>
</evidence>
<dbReference type="InterPro" id="IPR019412">
    <property type="entry name" value="IML2/TPR_39"/>
</dbReference>
<comment type="subcellular location">
    <subcellularLocation>
        <location evidence="1">Membrane</location>
    </subcellularLocation>
</comment>
<gene>
    <name evidence="7" type="ORF">E2986_13572</name>
</gene>
<dbReference type="InterPro" id="IPR045119">
    <property type="entry name" value="SUN1-5"/>
</dbReference>
<keyword evidence="2" id="KW-0812">Transmembrane</keyword>
<keyword evidence="8" id="KW-1185">Reference proteome</keyword>
<accession>A0A833W7A0</accession>
<dbReference type="InterPro" id="IPR012919">
    <property type="entry name" value="SUN_dom"/>
</dbReference>
<organism evidence="7 8">
    <name type="scientific">Frieseomelitta varia</name>
    <dbReference type="NCBI Taxonomy" id="561572"/>
    <lineage>
        <taxon>Eukaryota</taxon>
        <taxon>Metazoa</taxon>
        <taxon>Ecdysozoa</taxon>
        <taxon>Arthropoda</taxon>
        <taxon>Hexapoda</taxon>
        <taxon>Insecta</taxon>
        <taxon>Pterygota</taxon>
        <taxon>Neoptera</taxon>
        <taxon>Endopterygota</taxon>
        <taxon>Hymenoptera</taxon>
        <taxon>Apocrita</taxon>
        <taxon>Aculeata</taxon>
        <taxon>Apoidea</taxon>
        <taxon>Anthophila</taxon>
        <taxon>Apidae</taxon>
        <taxon>Frieseomelitta</taxon>
    </lineage>
</organism>
<evidence type="ECO:0000313" key="7">
    <source>
        <dbReference type="EMBL" id="KAF3426147.1"/>
    </source>
</evidence>
<keyword evidence="4" id="KW-0175">Coiled coil</keyword>
<keyword evidence="5" id="KW-0472">Membrane</keyword>
<dbReference type="Gene3D" id="2.60.120.260">
    <property type="entry name" value="Galactose-binding domain-like"/>
    <property type="match status" value="1"/>
</dbReference>
<evidence type="ECO:0000256" key="3">
    <source>
        <dbReference type="ARBA" id="ARBA00022989"/>
    </source>
</evidence>
<evidence type="ECO:0000256" key="1">
    <source>
        <dbReference type="ARBA" id="ARBA00004370"/>
    </source>
</evidence>
<evidence type="ECO:0000256" key="2">
    <source>
        <dbReference type="ARBA" id="ARBA00022692"/>
    </source>
</evidence>
<dbReference type="EMBL" id="WNWW01000339">
    <property type="protein sequence ID" value="KAF3426147.1"/>
    <property type="molecule type" value="Genomic_DNA"/>
</dbReference>
<dbReference type="AlphaFoldDB" id="A0A833W7A0"/>
<comment type="caution">
    <text evidence="7">The sequence shown here is derived from an EMBL/GenBank/DDBJ whole genome shotgun (WGS) entry which is preliminary data.</text>
</comment>
<dbReference type="GO" id="GO:0043495">
    <property type="term" value="F:protein-membrane adaptor activity"/>
    <property type="evidence" value="ECO:0007669"/>
    <property type="project" value="TreeGrafter"/>
</dbReference>
<evidence type="ECO:0000256" key="5">
    <source>
        <dbReference type="ARBA" id="ARBA00023136"/>
    </source>
</evidence>
<dbReference type="Proteomes" id="UP000655588">
    <property type="component" value="Unassembled WGS sequence"/>
</dbReference>
<evidence type="ECO:0000256" key="4">
    <source>
        <dbReference type="ARBA" id="ARBA00023054"/>
    </source>
</evidence>
<dbReference type="PANTHER" id="PTHR12911:SF8">
    <property type="entry name" value="KLAROID PROTEIN-RELATED"/>
    <property type="match status" value="1"/>
</dbReference>
<dbReference type="PROSITE" id="PS51469">
    <property type="entry name" value="SUN"/>
    <property type="match status" value="1"/>
</dbReference>
<proteinExistence type="predicted"/>
<sequence>MSLRYHSNEFLTVQRKKRSKRTIKCHSSTELMFQPRIPRSISYNTTMHYNLHSNVNGALQAYAKAVEASSQREIKLLCLHEVAWCHLIRLSYEEAYRSLTQLRQQSRWSVSFYAYLATVCCGAIGKFDVVASSYRKILHCDNRMNKETQLGLFVLRRTPKLLDQETGQPYTVLYYRLLVYELLYLWNAMPSCSVDSLQGILLGSGPSKNQTCDYEYDPMNVRNTYCCANGGTCPAAILNSSRQSPWYCKFIKPFVFCIITSLLAMSVSHLCDKYSASTTFKIIRSDLVNLRAHLNTLSLEVKNVIETRDDLKRKLKEVGYVIPKMSEAIHYLRNEVSEGMEQHTKALLKAMSPETVRELVRIELQTYDADKTGRTDYALATSGGAILSTRNTETYSAGAPVLKLFGIPICQQQNTPHAIIQTGVLPGECWAFKGSSGSVVIQLLGFVYVSGVSLEHIPQSISPTGETSTAPKDFSILGLTNVDDTNPFFFGEFTYDNTAPSVQYFEVQNKAKIPYEIIELKVHSNSGNNEYTCIYRIRVHGTLKIDLDKIFARKVLCMLCYIVNKDVL</sequence>
<feature type="domain" description="SUN" evidence="6">
    <location>
        <begin position="383"/>
        <end position="544"/>
    </location>
</feature>
<dbReference type="Pfam" id="PF07738">
    <property type="entry name" value="Sad1_UNC"/>
    <property type="match status" value="1"/>
</dbReference>
<dbReference type="FunFam" id="2.60.120.260:FF:000009">
    <property type="entry name" value="SUN domain-containing protein 1 isoform X1"/>
    <property type="match status" value="1"/>
</dbReference>
<dbReference type="Pfam" id="PF10300">
    <property type="entry name" value="Iml2-TPR_39"/>
    <property type="match status" value="1"/>
</dbReference>
<evidence type="ECO:0000313" key="8">
    <source>
        <dbReference type="Proteomes" id="UP000655588"/>
    </source>
</evidence>
<dbReference type="PANTHER" id="PTHR12911">
    <property type="entry name" value="SAD1/UNC-84-LIKE PROTEIN-RELATED"/>
    <property type="match status" value="1"/>
</dbReference>
<protein>
    <recommendedName>
        <fullName evidence="6">SUN domain-containing protein</fullName>
    </recommendedName>
</protein>
<name>A0A833W7A0_9HYME</name>
<dbReference type="GO" id="GO:0034993">
    <property type="term" value="C:meiotic nuclear membrane microtubule tethering complex"/>
    <property type="evidence" value="ECO:0007669"/>
    <property type="project" value="TreeGrafter"/>
</dbReference>
<keyword evidence="3" id="KW-1133">Transmembrane helix</keyword>
<reference evidence="7" key="1">
    <citation type="submission" date="2019-11" db="EMBL/GenBank/DDBJ databases">
        <title>The nuclear and mitochondrial genomes of Frieseomelitta varia - a highly eusocial stingless bee (Meliponini) with a permanently sterile worker caste.</title>
        <authorList>
            <person name="Freitas F.C.P."/>
            <person name="Lourenco A.P."/>
            <person name="Nunes F.M.F."/>
            <person name="Paschoal A.R."/>
            <person name="Abreu F.C.P."/>
            <person name="Barbin F.O."/>
            <person name="Bataglia L."/>
            <person name="Cardoso-Junior C.A.M."/>
            <person name="Cervoni M.S."/>
            <person name="Silva S.R."/>
            <person name="Dalarmi F."/>
            <person name="Del Lama M.A."/>
            <person name="Depintor T.S."/>
            <person name="Ferreira K.M."/>
            <person name="Goria P.S."/>
            <person name="Jaskot M.C."/>
            <person name="Lago D.C."/>
            <person name="Luna-Lucena D."/>
            <person name="Moda L.M."/>
            <person name="Nascimento L."/>
            <person name="Pedrino M."/>
            <person name="Rabico F.O."/>
            <person name="Sanches F.C."/>
            <person name="Santos D.E."/>
            <person name="Santos C.G."/>
            <person name="Vieira J."/>
            <person name="Lopes T.F."/>
            <person name="Barchuk A.R."/>
            <person name="Hartfelder K."/>
            <person name="Simoes Z.L.P."/>
            <person name="Bitondi M.M.G."/>
            <person name="Pinheiro D.G."/>
        </authorList>
    </citation>
    <scope>NUCLEOTIDE SEQUENCE</scope>
    <source>
        <strain evidence="7">USP_RPSP 00005682</strain>
        <tissue evidence="7">Whole individual</tissue>
    </source>
</reference>